<dbReference type="STRING" id="946362.F2UF14"/>
<organism evidence="4">
    <name type="scientific">Salpingoeca rosetta (strain ATCC 50818 / BSB-021)</name>
    <dbReference type="NCBI Taxonomy" id="946362"/>
    <lineage>
        <taxon>Eukaryota</taxon>
        <taxon>Choanoflagellata</taxon>
        <taxon>Craspedida</taxon>
        <taxon>Salpingoecidae</taxon>
        <taxon>Salpingoeca</taxon>
    </lineage>
</organism>
<evidence type="ECO:0000256" key="1">
    <source>
        <dbReference type="PROSITE-ProRule" id="PRU00339"/>
    </source>
</evidence>
<keyword evidence="1" id="KW-0802">TPR repeat</keyword>
<name>F2UF14_SALR5</name>
<dbReference type="KEGG" id="sre:PTSG_12496"/>
<dbReference type="GeneID" id="16072826"/>
<protein>
    <submittedName>
        <fullName evidence="3">Uncharacterized protein</fullName>
    </submittedName>
</protein>
<feature type="compositionally biased region" description="Acidic residues" evidence="2">
    <location>
        <begin position="360"/>
        <end position="384"/>
    </location>
</feature>
<proteinExistence type="predicted"/>
<gene>
    <name evidence="3" type="ORF">PTSG_12496</name>
</gene>
<dbReference type="PROSITE" id="PS50005">
    <property type="entry name" value="TPR"/>
    <property type="match status" value="1"/>
</dbReference>
<dbReference type="eggNOG" id="KOG4648">
    <property type="taxonomic scope" value="Eukaryota"/>
</dbReference>
<evidence type="ECO:0000313" key="3">
    <source>
        <dbReference type="EMBL" id="EGD75214.1"/>
    </source>
</evidence>
<keyword evidence="4" id="KW-1185">Reference proteome</keyword>
<dbReference type="SUPFAM" id="SSF48452">
    <property type="entry name" value="TPR-like"/>
    <property type="match status" value="1"/>
</dbReference>
<dbReference type="Pfam" id="PF14559">
    <property type="entry name" value="TPR_19"/>
    <property type="match status" value="1"/>
</dbReference>
<feature type="compositionally biased region" description="Polar residues" evidence="2">
    <location>
        <begin position="415"/>
        <end position="432"/>
    </location>
</feature>
<dbReference type="PANTHER" id="PTHR46512:SF10">
    <property type="entry name" value="FK506-BINDING PROTEIN-LIKE"/>
    <property type="match status" value="1"/>
</dbReference>
<dbReference type="SMART" id="SM00028">
    <property type="entry name" value="TPR"/>
    <property type="match status" value="3"/>
</dbReference>
<feature type="region of interest" description="Disordered" evidence="2">
    <location>
        <begin position="328"/>
        <end position="445"/>
    </location>
</feature>
<dbReference type="AlphaFoldDB" id="F2UF14"/>
<dbReference type="EMBL" id="GL832971">
    <property type="protein sequence ID" value="EGD75214.1"/>
    <property type="molecule type" value="Genomic_DNA"/>
</dbReference>
<reference evidence="3" key="1">
    <citation type="submission" date="2009-08" db="EMBL/GenBank/DDBJ databases">
        <title>Annotation of Salpingoeca rosetta.</title>
        <authorList>
            <consortium name="The Broad Institute Genome Sequencing Platform"/>
            <person name="Russ C."/>
            <person name="Cuomo C."/>
            <person name="Burger G."/>
            <person name="Gray M.W."/>
            <person name="Holland P.W.H."/>
            <person name="King N."/>
            <person name="Lang F.B.F."/>
            <person name="Roger A.J."/>
            <person name="Ruiz-Trillo I."/>
            <person name="Young S.K."/>
            <person name="Zeng Q."/>
            <person name="Gargeya S."/>
            <person name="Alvarado L."/>
            <person name="Berlin A."/>
            <person name="Chapman S.B."/>
            <person name="Chen Z."/>
            <person name="Freedman E."/>
            <person name="Gellesch M."/>
            <person name="Goldberg J."/>
            <person name="Griggs A."/>
            <person name="Gujja S."/>
            <person name="Heilman E."/>
            <person name="Heiman D."/>
            <person name="Howarth C."/>
            <person name="Mehta T."/>
            <person name="Neiman D."/>
            <person name="Pearson M."/>
            <person name="Roberts A."/>
            <person name="Saif S."/>
            <person name="Shea T."/>
            <person name="Shenoy N."/>
            <person name="Sisk P."/>
            <person name="Stolte C."/>
            <person name="Sykes S."/>
            <person name="White J."/>
            <person name="Yandava C."/>
            <person name="Haas B."/>
            <person name="Nusbaum C."/>
            <person name="Birren B."/>
        </authorList>
    </citation>
    <scope>NUCLEOTIDE SEQUENCE [LARGE SCALE GENOMIC DNA]</scope>
    <source>
        <strain evidence="3">ATCC 50818</strain>
    </source>
</reference>
<dbReference type="PANTHER" id="PTHR46512">
    <property type="entry name" value="PEPTIDYLPROLYL ISOMERASE"/>
    <property type="match status" value="1"/>
</dbReference>
<dbReference type="OrthoDB" id="1872379at2759"/>
<dbReference type="InterPro" id="IPR019734">
    <property type="entry name" value="TPR_rpt"/>
</dbReference>
<dbReference type="RefSeq" id="XP_004992267.1">
    <property type="nucleotide sequence ID" value="XM_004992210.1"/>
</dbReference>
<dbReference type="InterPro" id="IPR050754">
    <property type="entry name" value="FKBP4/5/8-like"/>
</dbReference>
<sequence>MAGRSATELGSALFTVLREANSPEKHTDEAFNNLLEYAFANIHLLRNMNEKQRIAAVWHLVELGGIPLIVNALQPAHKAMSMGMTLMGMLFKDENLLSHKLGRLILTNKKFLPAIEAGMQLGRDEMMPLLVCQVLHNVMRTASTQHLKEIAEHGRLAKQMLFLMQHSLETLKDWRLTYVTVDMILLLEIANAHETLDKLKHYDAMMVLLEKKYRPALTEHAPLLNRCLATLFLWSMRSRHSKDEALQARRQELFRLIAALKEDLPEAFKQPEEVDGKSPPSFHQAATTVNLCIALDELSKGDESHALPLHLTVKSRIRNWDAIEREAEQKVRSPDFKKMSMKQAGQGDKDKEAAPVVEVSSDESSDDGDSSDDDHEGDGVDEEQGASSRKRQMKAKAPPSAKGDKAPSATDEGSKQQQPAPARSEQASQPSPEVQAALQAAAAKKTEGTTYFRGAMYDDAFDLYSEALQALDAAPVASDQVNQERAKLLGNCAECRLREEKYDGVAELCDRALAADPTFTKAYFRKAKALKALGSLEAAQDAVRELLAVEPANKPATQLLQDIKTQLKEQTKQ</sequence>
<feature type="compositionally biased region" description="Basic and acidic residues" evidence="2">
    <location>
        <begin position="328"/>
        <end position="338"/>
    </location>
</feature>
<dbReference type="InterPro" id="IPR011990">
    <property type="entry name" value="TPR-like_helical_dom_sf"/>
</dbReference>
<dbReference type="Gene3D" id="1.25.40.10">
    <property type="entry name" value="Tetratricopeptide repeat domain"/>
    <property type="match status" value="1"/>
</dbReference>
<dbReference type="Proteomes" id="UP000007799">
    <property type="component" value="Unassembled WGS sequence"/>
</dbReference>
<evidence type="ECO:0000256" key="2">
    <source>
        <dbReference type="SAM" id="MobiDB-lite"/>
    </source>
</evidence>
<feature type="repeat" description="TPR" evidence="1">
    <location>
        <begin position="520"/>
        <end position="553"/>
    </location>
</feature>
<dbReference type="InParanoid" id="F2UF14"/>
<accession>F2UF14</accession>
<evidence type="ECO:0000313" key="4">
    <source>
        <dbReference type="Proteomes" id="UP000007799"/>
    </source>
</evidence>